<reference evidence="2" key="1">
    <citation type="journal article" date="2014" name="Int. J. Syst. Evol. Microbiol.">
        <title>Complete genome sequence of Corynebacterium casei LMG S-19264T (=DSM 44701T), isolated from a smear-ripened cheese.</title>
        <authorList>
            <consortium name="US DOE Joint Genome Institute (JGI-PGF)"/>
            <person name="Walter F."/>
            <person name="Albersmeier A."/>
            <person name="Kalinowski J."/>
            <person name="Ruckert C."/>
        </authorList>
    </citation>
    <scope>NUCLEOTIDE SEQUENCE</scope>
    <source>
        <strain evidence="2">JCM 4956</strain>
    </source>
</reference>
<organism evidence="2 3">
    <name type="scientific">Streptomyces fructofermentans</name>
    <dbReference type="NCBI Taxonomy" id="152141"/>
    <lineage>
        <taxon>Bacteria</taxon>
        <taxon>Bacillati</taxon>
        <taxon>Actinomycetota</taxon>
        <taxon>Actinomycetes</taxon>
        <taxon>Kitasatosporales</taxon>
        <taxon>Streptomycetaceae</taxon>
        <taxon>Streptomyces</taxon>
    </lineage>
</organism>
<evidence type="ECO:0000313" key="3">
    <source>
        <dbReference type="Proteomes" id="UP000645555"/>
    </source>
</evidence>
<gene>
    <name evidence="2" type="ORF">GCM10010515_51330</name>
</gene>
<protein>
    <submittedName>
        <fullName evidence="2">Uncharacterized protein</fullName>
    </submittedName>
</protein>
<accession>A0A918KUT6</accession>
<dbReference type="EMBL" id="BMWD01000020">
    <property type="protein sequence ID" value="GGX77193.1"/>
    <property type="molecule type" value="Genomic_DNA"/>
</dbReference>
<evidence type="ECO:0000313" key="2">
    <source>
        <dbReference type="EMBL" id="GGX77193.1"/>
    </source>
</evidence>
<sequence length="93" mass="9159">MSQTRIHHTPCQAPGAEAAGPPLVPVPAAAFGPLFGPLPHGGWTGLREAGVEAYGGGAEEGPGGIGVPPGGPSLSSRNVAFLVSQTRLLGKGL</sequence>
<dbReference type="Proteomes" id="UP000645555">
    <property type="component" value="Unassembled WGS sequence"/>
</dbReference>
<evidence type="ECO:0000256" key="1">
    <source>
        <dbReference type="SAM" id="MobiDB-lite"/>
    </source>
</evidence>
<feature type="region of interest" description="Disordered" evidence="1">
    <location>
        <begin position="1"/>
        <end position="23"/>
    </location>
</feature>
<dbReference type="AlphaFoldDB" id="A0A918KUT6"/>
<keyword evidence="3" id="KW-1185">Reference proteome</keyword>
<comment type="caution">
    <text evidence="2">The sequence shown here is derived from an EMBL/GenBank/DDBJ whole genome shotgun (WGS) entry which is preliminary data.</text>
</comment>
<feature type="compositionally biased region" description="Low complexity" evidence="1">
    <location>
        <begin position="13"/>
        <end position="23"/>
    </location>
</feature>
<proteinExistence type="predicted"/>
<reference evidence="2" key="2">
    <citation type="submission" date="2020-09" db="EMBL/GenBank/DDBJ databases">
        <authorList>
            <person name="Sun Q."/>
            <person name="Ohkuma M."/>
        </authorList>
    </citation>
    <scope>NUCLEOTIDE SEQUENCE</scope>
    <source>
        <strain evidence="2">JCM 4956</strain>
    </source>
</reference>
<name>A0A918KUT6_9ACTN</name>